<dbReference type="Pfam" id="PF00072">
    <property type="entry name" value="Response_reg"/>
    <property type="match status" value="1"/>
</dbReference>
<feature type="active site" evidence="5 6">
    <location>
        <position position="281"/>
    </location>
</feature>
<dbReference type="SMART" id="SM00448">
    <property type="entry name" value="REC"/>
    <property type="match status" value="1"/>
</dbReference>
<evidence type="ECO:0000256" key="6">
    <source>
        <dbReference type="PROSITE-ProRule" id="PRU00050"/>
    </source>
</evidence>
<feature type="modified residue" description="4-aspartylphosphate" evidence="5 7">
    <location>
        <position position="102"/>
    </location>
</feature>
<comment type="catalytic activity">
    <reaction evidence="5">
        <text>L-glutaminyl-[protein] + H2O = L-glutamyl-[protein] + NH4(+)</text>
        <dbReference type="Rhea" id="RHEA:16441"/>
        <dbReference type="Rhea" id="RHEA-COMP:10207"/>
        <dbReference type="Rhea" id="RHEA-COMP:10208"/>
        <dbReference type="ChEBI" id="CHEBI:15377"/>
        <dbReference type="ChEBI" id="CHEBI:28938"/>
        <dbReference type="ChEBI" id="CHEBI:29973"/>
        <dbReference type="ChEBI" id="CHEBI:30011"/>
        <dbReference type="EC" id="3.5.1.44"/>
    </reaction>
</comment>
<protein>
    <recommendedName>
        <fullName evidence="5">Protein-glutamate methylesterase/protein-glutamine glutaminase</fullName>
        <ecNumber evidence="5">3.1.1.61</ecNumber>
        <ecNumber evidence="5">3.5.1.44</ecNumber>
    </recommendedName>
</protein>
<evidence type="ECO:0000259" key="9">
    <source>
        <dbReference type="PROSITE" id="PS50110"/>
    </source>
</evidence>
<dbReference type="GO" id="GO:0005737">
    <property type="term" value="C:cytoplasm"/>
    <property type="evidence" value="ECO:0007669"/>
    <property type="project" value="UniProtKB-SubCell"/>
</dbReference>
<keyword evidence="1 5" id="KW-0963">Cytoplasm</keyword>
<proteinExistence type="inferred from homology"/>
<dbReference type="Gene3D" id="3.40.50.180">
    <property type="entry name" value="Methylesterase CheB, C-terminal domain"/>
    <property type="match status" value="1"/>
</dbReference>
<dbReference type="AlphaFoldDB" id="A0AAV3XG22"/>
<keyword evidence="5 7" id="KW-0597">Phosphoprotein</keyword>
<dbReference type="InterPro" id="IPR011006">
    <property type="entry name" value="CheY-like_superfamily"/>
</dbReference>
<comment type="function">
    <text evidence="5">Involved in chemotaxis. Part of a chemotaxis signal transduction system that modulates chemotaxis in response to various stimuli. Catalyzes the demethylation of specific methylglutamate residues introduced into the chemoreceptors (methyl-accepting chemotaxis proteins or MCP) by CheR. Also mediates the irreversible deamidation of specific glutamine residues to glutamic acid.</text>
</comment>
<dbReference type="InterPro" id="IPR000673">
    <property type="entry name" value="Sig_transdc_resp-reg_Me-estase"/>
</dbReference>
<comment type="caution">
    <text evidence="11">The sequence shown here is derived from an EMBL/GenBank/DDBJ whole genome shotgun (WGS) entry which is preliminary data.</text>
</comment>
<keyword evidence="3 5" id="KW-0378">Hydrolase</keyword>
<dbReference type="InterPro" id="IPR001789">
    <property type="entry name" value="Sig_transdc_resp-reg_receiver"/>
</dbReference>
<dbReference type="PROSITE" id="PS50122">
    <property type="entry name" value="CHEB"/>
    <property type="match status" value="1"/>
</dbReference>
<dbReference type="PANTHER" id="PTHR42872:SF6">
    <property type="entry name" value="PROTEIN-GLUTAMATE METHYLESTERASE_PROTEIN-GLUTAMINE GLUTAMINASE"/>
    <property type="match status" value="1"/>
</dbReference>
<dbReference type="EC" id="3.1.1.61" evidence="5"/>
<evidence type="ECO:0000256" key="5">
    <source>
        <dbReference type="HAMAP-Rule" id="MF_00099"/>
    </source>
</evidence>
<evidence type="ECO:0000256" key="7">
    <source>
        <dbReference type="PROSITE-ProRule" id="PRU00169"/>
    </source>
</evidence>
<dbReference type="CDD" id="cd17541">
    <property type="entry name" value="REC_CheB-like"/>
    <property type="match status" value="1"/>
</dbReference>
<dbReference type="HAMAP" id="MF_00099">
    <property type="entry name" value="CheB_chemtxs"/>
    <property type="match status" value="1"/>
</dbReference>
<organism evidence="11 12">
    <name type="scientific">Microseira wollei NIES-4236</name>
    <dbReference type="NCBI Taxonomy" id="2530354"/>
    <lineage>
        <taxon>Bacteria</taxon>
        <taxon>Bacillati</taxon>
        <taxon>Cyanobacteriota</taxon>
        <taxon>Cyanophyceae</taxon>
        <taxon>Oscillatoriophycideae</taxon>
        <taxon>Aerosakkonematales</taxon>
        <taxon>Aerosakkonemataceae</taxon>
        <taxon>Microseira</taxon>
    </lineage>
</organism>
<dbReference type="Pfam" id="PF01339">
    <property type="entry name" value="CheB_methylest"/>
    <property type="match status" value="1"/>
</dbReference>
<dbReference type="SUPFAM" id="SSF52172">
    <property type="entry name" value="CheY-like"/>
    <property type="match status" value="1"/>
</dbReference>
<dbReference type="CDD" id="cd16432">
    <property type="entry name" value="CheB_Rec"/>
    <property type="match status" value="1"/>
</dbReference>
<evidence type="ECO:0000259" key="10">
    <source>
        <dbReference type="PROSITE" id="PS50122"/>
    </source>
</evidence>
<dbReference type="Gene3D" id="3.40.50.2300">
    <property type="match status" value="1"/>
</dbReference>
<dbReference type="NCBIfam" id="NF001965">
    <property type="entry name" value="PRK00742.1"/>
    <property type="match status" value="1"/>
</dbReference>
<dbReference type="InterPro" id="IPR008248">
    <property type="entry name" value="CheB-like"/>
</dbReference>
<feature type="region of interest" description="Disordered" evidence="8">
    <location>
        <begin position="205"/>
        <end position="238"/>
    </location>
</feature>
<evidence type="ECO:0000313" key="11">
    <source>
        <dbReference type="EMBL" id="GET40453.1"/>
    </source>
</evidence>
<feature type="active site" evidence="5 6">
    <location>
        <position position="377"/>
    </location>
</feature>
<evidence type="ECO:0000256" key="1">
    <source>
        <dbReference type="ARBA" id="ARBA00022490"/>
    </source>
</evidence>
<sequence length="439" mass="47462">MNLSLKSTVILFMSHFKMLYLHVEGDFVLFFQARILLDLLFRGCSGMAKIRVLVVDDSSVVRPMVSNALAIDPALEVVGTAANGQIAIAKIPLLNLDLIILDVAMPEMDGLETLAAIRERDKNLPIIMYSALTELGAIATLEALSLGATDYVTKPHNMKTKEAALEHIQQQLIPKIKVFSHGAARKQEDALTRENGDAKKNFYSSFPSKILSPPNPPRRKAQHPLVSPFSRGTGGGSLGGSAKSKIDIVAIGVSTGGPNALETILRELPANFPVPLVIVQHMPPVFTKRLAERLAQKSKIRVSEGVQGGILEAGHAWIAPGDYHMVVEKYGERIQIYINQDPPENSCRPAVDVLFRSVAKTYGANTLAVVLTGMGQDGLIGCQYIKEAGAQVIVQDEKTSVVWGMPGIVANSGLAEKVLPLDEIAGEIISRVCEGRVYC</sequence>
<dbReference type="GO" id="GO:0000156">
    <property type="term" value="F:phosphorelay response regulator activity"/>
    <property type="evidence" value="ECO:0007669"/>
    <property type="project" value="InterPro"/>
</dbReference>
<comment type="catalytic activity">
    <reaction evidence="4 5">
        <text>[protein]-L-glutamate 5-O-methyl ester + H2O = L-glutamyl-[protein] + methanol + H(+)</text>
        <dbReference type="Rhea" id="RHEA:23236"/>
        <dbReference type="Rhea" id="RHEA-COMP:10208"/>
        <dbReference type="Rhea" id="RHEA-COMP:10311"/>
        <dbReference type="ChEBI" id="CHEBI:15377"/>
        <dbReference type="ChEBI" id="CHEBI:15378"/>
        <dbReference type="ChEBI" id="CHEBI:17790"/>
        <dbReference type="ChEBI" id="CHEBI:29973"/>
        <dbReference type="ChEBI" id="CHEBI:82795"/>
        <dbReference type="EC" id="3.1.1.61"/>
    </reaction>
</comment>
<dbReference type="PANTHER" id="PTHR42872">
    <property type="entry name" value="PROTEIN-GLUTAMATE METHYLESTERASE/PROTEIN-GLUTAMINE GLUTAMINASE"/>
    <property type="match status" value="1"/>
</dbReference>
<evidence type="ECO:0000256" key="2">
    <source>
        <dbReference type="ARBA" id="ARBA00022500"/>
    </source>
</evidence>
<dbReference type="GO" id="GO:0006935">
    <property type="term" value="P:chemotaxis"/>
    <property type="evidence" value="ECO:0007669"/>
    <property type="project" value="UniProtKB-UniRule"/>
</dbReference>
<dbReference type="InterPro" id="IPR035909">
    <property type="entry name" value="CheB_C"/>
</dbReference>
<keyword evidence="12" id="KW-1185">Reference proteome</keyword>
<evidence type="ECO:0000256" key="8">
    <source>
        <dbReference type="SAM" id="MobiDB-lite"/>
    </source>
</evidence>
<evidence type="ECO:0000256" key="4">
    <source>
        <dbReference type="ARBA" id="ARBA00048267"/>
    </source>
</evidence>
<comment type="domain">
    <text evidence="5">Contains a C-terminal catalytic domain, and an N-terminal region which modulates catalytic activity.</text>
</comment>
<dbReference type="SUPFAM" id="SSF52738">
    <property type="entry name" value="Methylesterase CheB, C-terminal domain"/>
    <property type="match status" value="1"/>
</dbReference>
<evidence type="ECO:0000256" key="3">
    <source>
        <dbReference type="ARBA" id="ARBA00022801"/>
    </source>
</evidence>
<dbReference type="EMBL" id="BLAY01000091">
    <property type="protein sequence ID" value="GET40453.1"/>
    <property type="molecule type" value="Genomic_DNA"/>
</dbReference>
<dbReference type="GO" id="GO:0050568">
    <property type="term" value="F:protein-glutamine glutaminase activity"/>
    <property type="evidence" value="ECO:0007669"/>
    <property type="project" value="UniProtKB-UniRule"/>
</dbReference>
<name>A0AAV3XG22_9CYAN</name>
<comment type="PTM">
    <text evidence="5">Phosphorylated by CheA. Phosphorylation of the N-terminal regulatory domain activates the methylesterase activity.</text>
</comment>
<dbReference type="PROSITE" id="PS50110">
    <property type="entry name" value="RESPONSE_REGULATORY"/>
    <property type="match status" value="1"/>
</dbReference>
<feature type="domain" description="Response regulatory" evidence="9">
    <location>
        <begin position="51"/>
        <end position="169"/>
    </location>
</feature>
<comment type="subcellular location">
    <subcellularLocation>
        <location evidence="5">Cytoplasm</location>
    </subcellularLocation>
</comment>
<dbReference type="GO" id="GO:0008984">
    <property type="term" value="F:protein-glutamate methylesterase activity"/>
    <property type="evidence" value="ECO:0007669"/>
    <property type="project" value="UniProtKB-UniRule"/>
</dbReference>
<reference evidence="11" key="1">
    <citation type="submission" date="2019-10" db="EMBL/GenBank/DDBJ databases">
        <title>Draft genome sequece of Microseira wollei NIES-4236.</title>
        <authorList>
            <person name="Yamaguchi H."/>
            <person name="Suzuki S."/>
            <person name="Kawachi M."/>
        </authorList>
    </citation>
    <scope>NUCLEOTIDE SEQUENCE</scope>
    <source>
        <strain evidence="11">NIES-4236</strain>
    </source>
</reference>
<gene>
    <name evidence="5" type="primary">cheB</name>
    <name evidence="11" type="ORF">MiSe_52620</name>
</gene>
<comment type="similarity">
    <text evidence="5">Belongs to the CheB family.</text>
</comment>
<feature type="domain" description="CheB-type methylesterase" evidence="10">
    <location>
        <begin position="242"/>
        <end position="435"/>
    </location>
</feature>
<feature type="active site" evidence="5 6">
    <location>
        <position position="254"/>
    </location>
</feature>
<evidence type="ECO:0000313" key="12">
    <source>
        <dbReference type="Proteomes" id="UP001050975"/>
    </source>
</evidence>
<accession>A0AAV3XG22</accession>
<dbReference type="EC" id="3.5.1.44" evidence="5"/>
<keyword evidence="2 5" id="KW-0145">Chemotaxis</keyword>
<dbReference type="Proteomes" id="UP001050975">
    <property type="component" value="Unassembled WGS sequence"/>
</dbReference>